<dbReference type="RefSeq" id="WP_074989905.1">
    <property type="nucleotide sequence ID" value="NZ_FNTD01000001.1"/>
</dbReference>
<dbReference type="GeneID" id="95509347"/>
<gene>
    <name evidence="1" type="ORF">SAMN04490357_0009</name>
</gene>
<name>A0A1H4I6D9_9ACTN</name>
<accession>A0A1H4I6D9</accession>
<proteinExistence type="predicted"/>
<dbReference type="AlphaFoldDB" id="A0A1H4I6D9"/>
<reference evidence="1 2" key="1">
    <citation type="submission" date="2016-10" db="EMBL/GenBank/DDBJ databases">
        <authorList>
            <person name="de Groot N.N."/>
        </authorList>
    </citation>
    <scope>NUCLEOTIDE SEQUENCE [LARGE SCALE GENOMIC DNA]</scope>
    <source>
        <strain evidence="1 2">DSM 40306</strain>
    </source>
</reference>
<sequence>MTKPKPHALTVGMLREMLADPAIEDATPVVIHAEILDGEYVSVLRLESVGTDWGVQDGVRQVVLTAGLGDGETMRKPPLSSF</sequence>
<evidence type="ECO:0000313" key="2">
    <source>
        <dbReference type="Proteomes" id="UP000182375"/>
    </source>
</evidence>
<organism evidence="1 2">
    <name type="scientific">Streptomyces misionensis</name>
    <dbReference type="NCBI Taxonomy" id="67331"/>
    <lineage>
        <taxon>Bacteria</taxon>
        <taxon>Bacillati</taxon>
        <taxon>Actinomycetota</taxon>
        <taxon>Actinomycetes</taxon>
        <taxon>Kitasatosporales</taxon>
        <taxon>Streptomycetaceae</taxon>
        <taxon>Streptomyces</taxon>
    </lineage>
</organism>
<dbReference type="EMBL" id="FNTD01000001">
    <property type="protein sequence ID" value="SEB29501.1"/>
    <property type="molecule type" value="Genomic_DNA"/>
</dbReference>
<dbReference type="Proteomes" id="UP000182375">
    <property type="component" value="Unassembled WGS sequence"/>
</dbReference>
<dbReference type="STRING" id="67331.SAMN04490357_0009"/>
<evidence type="ECO:0000313" key="1">
    <source>
        <dbReference type="EMBL" id="SEB29501.1"/>
    </source>
</evidence>
<protein>
    <submittedName>
        <fullName evidence="1">Uncharacterized protein</fullName>
    </submittedName>
</protein>